<sequence length="474" mass="54083">MASSSPLSDVSRARRDAILDEIRSRTEYSLAAVARQLEDEVPPMVLARAEADDRPRMSADWLHWRVDAKVWLSYFPDEEDEFRRRFPKPSTGGPSCPEYEPYRARVLERRRREREQAATVQDIPTDLWQTLDFLDTQDLGITEWCITLPPSIVSVDALIPGLVDGAVSPWASPLVVRVERRAAYSLTLRWRVDKDTPEARKLACGAWMDLVGWCYDLRAGSHFALPAWIEKAKTRGVQRDAASLRRLVEADGREKKYRAAVTKFRLQGMLPADRETGGYSVPIIRDRMEKWWVAELLHATGLDEARHRNVGWWAWHDEVSGPDRRRRSPAEADEIVRLYEKTGIAVPILEDSVRRLFELTSGPFGSVDRTLQVVEAWATANPERLILPRASLRCLAVAMVHRLAPEDDRAHIEAYYETLFPAAAALFVDRLAGDGDDVRLELVRWLRENPDQHLGSMGKRAGVVFDLWQAKLQC</sequence>
<accession>A0AAD4HWG9</accession>
<name>A0AAD4HWG9_9PEZI</name>
<dbReference type="AlphaFoldDB" id="A0AAD4HWG9"/>
<evidence type="ECO:0000313" key="2">
    <source>
        <dbReference type="Proteomes" id="UP001197093"/>
    </source>
</evidence>
<dbReference type="Proteomes" id="UP001197093">
    <property type="component" value="Unassembled WGS sequence"/>
</dbReference>
<comment type="caution">
    <text evidence="1">The sequence shown here is derived from an EMBL/GenBank/DDBJ whole genome shotgun (WGS) entry which is preliminary data.</text>
</comment>
<protein>
    <submittedName>
        <fullName evidence="1">Uncharacterized protein</fullName>
    </submittedName>
</protein>
<evidence type="ECO:0000313" key="1">
    <source>
        <dbReference type="EMBL" id="KAG7286877.1"/>
    </source>
</evidence>
<gene>
    <name evidence="1" type="ORF">NEMBOFW57_009195</name>
</gene>
<proteinExistence type="predicted"/>
<organism evidence="1 2">
    <name type="scientific">Staphylotrichum longicolle</name>
    <dbReference type="NCBI Taxonomy" id="669026"/>
    <lineage>
        <taxon>Eukaryota</taxon>
        <taxon>Fungi</taxon>
        <taxon>Dikarya</taxon>
        <taxon>Ascomycota</taxon>
        <taxon>Pezizomycotina</taxon>
        <taxon>Sordariomycetes</taxon>
        <taxon>Sordariomycetidae</taxon>
        <taxon>Sordariales</taxon>
        <taxon>Chaetomiaceae</taxon>
        <taxon>Staphylotrichum</taxon>
    </lineage>
</organism>
<dbReference type="EMBL" id="JAHCVI010000004">
    <property type="protein sequence ID" value="KAG7286877.1"/>
    <property type="molecule type" value="Genomic_DNA"/>
</dbReference>
<keyword evidence="2" id="KW-1185">Reference proteome</keyword>
<reference evidence="1" key="1">
    <citation type="submission" date="2023-02" db="EMBL/GenBank/DDBJ databases">
        <authorList>
            <person name="Palmer J.M."/>
        </authorList>
    </citation>
    <scope>NUCLEOTIDE SEQUENCE</scope>
    <source>
        <strain evidence="1">FW57</strain>
    </source>
</reference>